<feature type="transmembrane region" description="Helical" evidence="5">
    <location>
        <begin position="119"/>
        <end position="140"/>
    </location>
</feature>
<feature type="transmembrane region" description="Helical" evidence="5">
    <location>
        <begin position="12"/>
        <end position="33"/>
    </location>
</feature>
<protein>
    <submittedName>
        <fullName evidence="6">Putative amino acid transporter</fullName>
    </submittedName>
</protein>
<accession>A0A6M2DWE8</accession>
<evidence type="ECO:0000256" key="1">
    <source>
        <dbReference type="ARBA" id="ARBA00004141"/>
    </source>
</evidence>
<dbReference type="InterPro" id="IPR050598">
    <property type="entry name" value="AminoAcid_Transporter"/>
</dbReference>
<dbReference type="AlphaFoldDB" id="A0A6M2DWE8"/>
<dbReference type="InterPro" id="IPR002293">
    <property type="entry name" value="AA/rel_permease1"/>
</dbReference>
<evidence type="ECO:0000256" key="3">
    <source>
        <dbReference type="ARBA" id="ARBA00022989"/>
    </source>
</evidence>
<proteinExistence type="predicted"/>
<feature type="transmembrane region" description="Helical" evidence="5">
    <location>
        <begin position="146"/>
        <end position="166"/>
    </location>
</feature>
<sequence>MSFGDKILGSVSWIIPVMVAMSAFGGLSVHIMTSSRMCFVGARNGHMPAMLSHININKLTPTPSLVFLSALSLIMLCTTDVLVLITYCSIVESTFITLSVSSVLYLRWKKPEMLRPIKVSLWIPIVFVIICFLLVVVPCYVAPYEVGIGILITLTGIPAYYFGVVCSKPNWFNKIQYYATHLCQKVFLAAIEEQEDTK</sequence>
<evidence type="ECO:0000256" key="4">
    <source>
        <dbReference type="ARBA" id="ARBA00023136"/>
    </source>
</evidence>
<dbReference type="PANTHER" id="PTHR11785">
    <property type="entry name" value="AMINO ACID TRANSPORTER"/>
    <property type="match status" value="1"/>
</dbReference>
<dbReference type="EMBL" id="GIIL01006588">
    <property type="protein sequence ID" value="NOV50314.1"/>
    <property type="molecule type" value="Transcribed_RNA"/>
</dbReference>
<evidence type="ECO:0000256" key="2">
    <source>
        <dbReference type="ARBA" id="ARBA00022692"/>
    </source>
</evidence>
<reference evidence="6" key="1">
    <citation type="submission" date="2020-03" db="EMBL/GenBank/DDBJ databases">
        <title>Transcriptomic Profiling of the Digestive Tract of the Rat Flea, Xenopsylla cheopis, Following Blood Feeding and Infection with Yersinia pestis.</title>
        <authorList>
            <person name="Bland D.M."/>
            <person name="Martens C.A."/>
            <person name="Virtaneva K."/>
            <person name="Kanakabandi K."/>
            <person name="Long D."/>
            <person name="Rosenke R."/>
            <person name="Saturday G.A."/>
            <person name="Hoyt F.H."/>
            <person name="Bruno D.P."/>
            <person name="Ribeiro J.M.C."/>
            <person name="Hinnebusch J."/>
        </authorList>
    </citation>
    <scope>NUCLEOTIDE SEQUENCE</scope>
</reference>
<name>A0A6M2DWE8_XENCH</name>
<dbReference type="GO" id="GO:0015179">
    <property type="term" value="F:L-amino acid transmembrane transporter activity"/>
    <property type="evidence" value="ECO:0007669"/>
    <property type="project" value="TreeGrafter"/>
</dbReference>
<comment type="subcellular location">
    <subcellularLocation>
        <location evidence="1">Membrane</location>
        <topology evidence="1">Multi-pass membrane protein</topology>
    </subcellularLocation>
</comment>
<evidence type="ECO:0000256" key="5">
    <source>
        <dbReference type="SAM" id="Phobius"/>
    </source>
</evidence>
<keyword evidence="3 5" id="KW-1133">Transmembrane helix</keyword>
<keyword evidence="2 5" id="KW-0812">Transmembrane</keyword>
<dbReference type="PANTHER" id="PTHR11785:SF535">
    <property type="entry name" value="GH08870P"/>
    <property type="match status" value="1"/>
</dbReference>
<feature type="transmembrane region" description="Helical" evidence="5">
    <location>
        <begin position="54"/>
        <end position="76"/>
    </location>
</feature>
<organism evidence="6">
    <name type="scientific">Xenopsylla cheopis</name>
    <name type="common">Oriental rat flea</name>
    <name type="synonym">Pulex cheopis</name>
    <dbReference type="NCBI Taxonomy" id="163159"/>
    <lineage>
        <taxon>Eukaryota</taxon>
        <taxon>Metazoa</taxon>
        <taxon>Ecdysozoa</taxon>
        <taxon>Arthropoda</taxon>
        <taxon>Hexapoda</taxon>
        <taxon>Insecta</taxon>
        <taxon>Pterygota</taxon>
        <taxon>Neoptera</taxon>
        <taxon>Endopterygota</taxon>
        <taxon>Siphonaptera</taxon>
        <taxon>Pulicidae</taxon>
        <taxon>Xenopsyllinae</taxon>
        <taxon>Xenopsylla</taxon>
    </lineage>
</organism>
<keyword evidence="4 5" id="KW-0472">Membrane</keyword>
<dbReference type="Gene3D" id="1.20.1740.10">
    <property type="entry name" value="Amino acid/polyamine transporter I"/>
    <property type="match status" value="1"/>
</dbReference>
<dbReference type="GO" id="GO:0016020">
    <property type="term" value="C:membrane"/>
    <property type="evidence" value="ECO:0007669"/>
    <property type="project" value="UniProtKB-SubCell"/>
</dbReference>
<evidence type="ECO:0000313" key="6">
    <source>
        <dbReference type="EMBL" id="NOV50314.1"/>
    </source>
</evidence>
<dbReference type="Pfam" id="PF13520">
    <property type="entry name" value="AA_permease_2"/>
    <property type="match status" value="1"/>
</dbReference>